<evidence type="ECO:0000256" key="1">
    <source>
        <dbReference type="ARBA" id="ARBA00004651"/>
    </source>
</evidence>
<feature type="transmembrane region" description="Helical" evidence="7">
    <location>
        <begin position="65"/>
        <end position="85"/>
    </location>
</feature>
<evidence type="ECO:0000313" key="9">
    <source>
        <dbReference type="EMBL" id="KRO03329.1"/>
    </source>
</evidence>
<protein>
    <submittedName>
        <fullName evidence="9">Polysaccharide biosynthesis protein</fullName>
    </submittedName>
</protein>
<feature type="transmembrane region" description="Helical" evidence="7">
    <location>
        <begin position="245"/>
        <end position="269"/>
    </location>
</feature>
<feature type="transmembrane region" description="Helical" evidence="7">
    <location>
        <begin position="106"/>
        <end position="124"/>
    </location>
</feature>
<feature type="transmembrane region" description="Helical" evidence="7">
    <location>
        <begin position="26"/>
        <end position="45"/>
    </location>
</feature>
<feature type="transmembrane region" description="Helical" evidence="7">
    <location>
        <begin position="154"/>
        <end position="173"/>
    </location>
</feature>
<keyword evidence="3" id="KW-1003">Cell membrane</keyword>
<feature type="transmembrane region" description="Helical" evidence="7">
    <location>
        <begin position="361"/>
        <end position="381"/>
    </location>
</feature>
<comment type="similarity">
    <text evidence="2">Belongs to the acyltransferase 3 family.</text>
</comment>
<proteinExistence type="inferred from homology"/>
<dbReference type="GeneID" id="84903831"/>
<reference evidence="9 10" key="1">
    <citation type="journal article" date="2015" name="Genome Announc.">
        <title>Expanding the biotechnology potential of lactobacilli through comparative genomics of 213 strains and associated genera.</title>
        <authorList>
            <person name="Sun Z."/>
            <person name="Harris H.M."/>
            <person name="McCann A."/>
            <person name="Guo C."/>
            <person name="Argimon S."/>
            <person name="Zhang W."/>
            <person name="Yang X."/>
            <person name="Jeffery I.B."/>
            <person name="Cooney J.C."/>
            <person name="Kagawa T.F."/>
            <person name="Liu W."/>
            <person name="Song Y."/>
            <person name="Salvetti E."/>
            <person name="Wrobel A."/>
            <person name="Rasinkangas P."/>
            <person name="Parkhill J."/>
            <person name="Rea M.C."/>
            <person name="O'Sullivan O."/>
            <person name="Ritari J."/>
            <person name="Douillard F.P."/>
            <person name="Paul Ross R."/>
            <person name="Yang R."/>
            <person name="Briner A.E."/>
            <person name="Felis G.E."/>
            <person name="de Vos W.M."/>
            <person name="Barrangou R."/>
            <person name="Klaenhammer T.R."/>
            <person name="Caufield P.W."/>
            <person name="Cui Y."/>
            <person name="Zhang H."/>
            <person name="O'Toole P.W."/>
        </authorList>
    </citation>
    <scope>NUCLEOTIDE SEQUENCE [LARGE SCALE GENOMIC DNA]</scope>
    <source>
        <strain evidence="9 10">DSM 7090</strain>
    </source>
</reference>
<gene>
    <name evidence="9" type="ORF">IV60_GL000513</name>
</gene>
<evidence type="ECO:0000313" key="10">
    <source>
        <dbReference type="Proteomes" id="UP000051927"/>
    </source>
</evidence>
<keyword evidence="10" id="KW-1185">Reference proteome</keyword>
<organism evidence="9 10">
    <name type="scientific">Lancefieldella rimae</name>
    <dbReference type="NCBI Taxonomy" id="1383"/>
    <lineage>
        <taxon>Bacteria</taxon>
        <taxon>Bacillati</taxon>
        <taxon>Actinomycetota</taxon>
        <taxon>Coriobacteriia</taxon>
        <taxon>Coriobacteriales</taxon>
        <taxon>Atopobiaceae</taxon>
        <taxon>Lancefieldella</taxon>
    </lineage>
</organism>
<evidence type="ECO:0000256" key="6">
    <source>
        <dbReference type="ARBA" id="ARBA00023136"/>
    </source>
</evidence>
<comment type="subcellular location">
    <subcellularLocation>
        <location evidence="1">Cell membrane</location>
        <topology evidence="1">Multi-pass membrane protein</topology>
    </subcellularLocation>
</comment>
<evidence type="ECO:0000256" key="2">
    <source>
        <dbReference type="ARBA" id="ARBA00007400"/>
    </source>
</evidence>
<dbReference type="EMBL" id="JQCP01000001">
    <property type="protein sequence ID" value="KRO03329.1"/>
    <property type="molecule type" value="Genomic_DNA"/>
</dbReference>
<evidence type="ECO:0000256" key="4">
    <source>
        <dbReference type="ARBA" id="ARBA00022692"/>
    </source>
</evidence>
<accession>A0ABR5Q209</accession>
<sequence length="392" mass="45011">MEDTAGVLQFNTQPQKKTGQTPVHTHMVFVDILNIVCALAVVMLHTSLNVYVPERTQIWSFSLKLQAVFIFAVPVFFMISGMNLLGYRTKYSTKEFFFKRVRRVGTAFLLGSILCYCLYCFFPHEFWGTESFVGVFGPKDFVKRILTNNINSTYWFFYTIIYLYVLTPVLSHIAPHKRTLQYVLALTFFVGVLVPLAEFCGMRHEYFSNVFGWPFFASWATFYYAGGYYLHRFVHFKKGLLSRPFIWVGIYVIATLAMYVLTLYVNGWYAGAKLSHEYRNFIASPGSPLCVIQVLSVFLFVRSLEPWLAKLPALAKKILKTVSAAGVGIYLIQIPIINYISVKYDQALYAWLKDDAFIRGLFVFIVAAIMVVALQGLWRALKRCITSRTKSL</sequence>
<feature type="transmembrane region" description="Helical" evidence="7">
    <location>
        <begin position="211"/>
        <end position="233"/>
    </location>
</feature>
<feature type="domain" description="Acyltransferase 3" evidence="8">
    <location>
        <begin position="29"/>
        <end position="371"/>
    </location>
</feature>
<name>A0ABR5Q209_9ACTN</name>
<feature type="transmembrane region" description="Helical" evidence="7">
    <location>
        <begin position="281"/>
        <end position="301"/>
    </location>
</feature>
<keyword evidence="4 7" id="KW-0812">Transmembrane</keyword>
<keyword evidence="6 7" id="KW-0472">Membrane</keyword>
<dbReference type="RefSeq" id="WP_003148787.1">
    <property type="nucleotide sequence ID" value="NZ_JQCP01000001.1"/>
</dbReference>
<feature type="transmembrane region" description="Helical" evidence="7">
    <location>
        <begin position="180"/>
        <end position="199"/>
    </location>
</feature>
<dbReference type="Pfam" id="PF01757">
    <property type="entry name" value="Acyl_transf_3"/>
    <property type="match status" value="1"/>
</dbReference>
<evidence type="ECO:0000256" key="7">
    <source>
        <dbReference type="SAM" id="Phobius"/>
    </source>
</evidence>
<feature type="transmembrane region" description="Helical" evidence="7">
    <location>
        <begin position="322"/>
        <end position="341"/>
    </location>
</feature>
<dbReference type="PANTHER" id="PTHR40074:SF2">
    <property type="entry name" value="O-ACETYLTRANSFERASE WECH"/>
    <property type="match status" value="1"/>
</dbReference>
<evidence type="ECO:0000259" key="8">
    <source>
        <dbReference type="Pfam" id="PF01757"/>
    </source>
</evidence>
<evidence type="ECO:0000256" key="5">
    <source>
        <dbReference type="ARBA" id="ARBA00022989"/>
    </source>
</evidence>
<dbReference type="InterPro" id="IPR002656">
    <property type="entry name" value="Acyl_transf_3_dom"/>
</dbReference>
<dbReference type="PANTHER" id="PTHR40074">
    <property type="entry name" value="O-ACETYLTRANSFERASE WECH"/>
    <property type="match status" value="1"/>
</dbReference>
<comment type="caution">
    <text evidence="9">The sequence shown here is derived from an EMBL/GenBank/DDBJ whole genome shotgun (WGS) entry which is preliminary data.</text>
</comment>
<dbReference type="Proteomes" id="UP000051927">
    <property type="component" value="Unassembled WGS sequence"/>
</dbReference>
<evidence type="ECO:0000256" key="3">
    <source>
        <dbReference type="ARBA" id="ARBA00022475"/>
    </source>
</evidence>
<keyword evidence="5 7" id="KW-1133">Transmembrane helix</keyword>